<evidence type="ECO:0000313" key="1">
    <source>
        <dbReference type="EMBL" id="SDC69831.1"/>
    </source>
</evidence>
<protein>
    <submittedName>
        <fullName evidence="1">Uncharacterized protein</fullName>
    </submittedName>
</protein>
<gene>
    <name evidence="2" type="ORF">SAMN04488694_10674</name>
    <name evidence="1" type="ORF">SAMN05192552_1006121</name>
</gene>
<dbReference type="Proteomes" id="UP000324021">
    <property type="component" value="Unassembled WGS sequence"/>
</dbReference>
<evidence type="ECO:0000313" key="4">
    <source>
        <dbReference type="Proteomes" id="UP000324021"/>
    </source>
</evidence>
<dbReference type="EMBL" id="FMZP01000006">
    <property type="protein sequence ID" value="SDC69831.1"/>
    <property type="molecule type" value="Genomic_DNA"/>
</dbReference>
<evidence type="ECO:0000313" key="3">
    <source>
        <dbReference type="Proteomes" id="UP000199320"/>
    </source>
</evidence>
<name>A0A1G6NQ85_9EURY</name>
<sequence>MHMSLEQLFDQLPDPGSHSFPDYSLPRGEPVLPIAITRSELSTILELYEAFQDVNPTGLDANPFLEAATTYMQQAFGLPQYRPDEQLHDDITALLNDFSDDLGGRSMGVVDATPDHHRTLYFFLTSCRGYHTAPHIRFNPDEAAVETLYDVYQRVTEQDVYLKQPSSVFD</sequence>
<reference evidence="2" key="2">
    <citation type="submission" date="2016-10" db="EMBL/GenBank/DDBJ databases">
        <authorList>
            <person name="de Groot N.N."/>
        </authorList>
    </citation>
    <scope>NUCLEOTIDE SEQUENCE [LARGE SCALE GENOMIC DNA]</scope>
    <source>
        <strain evidence="2">CDM_6</strain>
    </source>
</reference>
<dbReference type="Proteomes" id="UP000199320">
    <property type="component" value="Unassembled WGS sequence"/>
</dbReference>
<proteinExistence type="predicted"/>
<dbReference type="EMBL" id="FOIC01000006">
    <property type="protein sequence ID" value="SET39220.1"/>
    <property type="molecule type" value="Genomic_DNA"/>
</dbReference>
<evidence type="ECO:0000313" key="2">
    <source>
        <dbReference type="EMBL" id="SET39220.1"/>
    </source>
</evidence>
<keyword evidence="3" id="KW-1185">Reference proteome</keyword>
<reference evidence="3 4" key="1">
    <citation type="submission" date="2016-10" db="EMBL/GenBank/DDBJ databases">
        <authorList>
            <person name="Varghese N."/>
            <person name="Submissions S."/>
        </authorList>
    </citation>
    <scope>NUCLEOTIDE SEQUENCE [LARGE SCALE GENOMIC DNA]</scope>
    <source>
        <strain evidence="1 4">CDM_1</strain>
        <strain evidence="3">CDM_6</strain>
    </source>
</reference>
<organism evidence="1 4">
    <name type="scientific">Natrinema hispanicum</name>
    <dbReference type="NCBI Taxonomy" id="392421"/>
    <lineage>
        <taxon>Archaea</taxon>
        <taxon>Methanobacteriati</taxon>
        <taxon>Methanobacteriota</taxon>
        <taxon>Stenosarchaea group</taxon>
        <taxon>Halobacteria</taxon>
        <taxon>Halobacteriales</taxon>
        <taxon>Natrialbaceae</taxon>
        <taxon>Natrinema</taxon>
    </lineage>
</organism>
<dbReference type="AlphaFoldDB" id="A0A1G6NQ85"/>
<accession>A0A1G6NQ85</accession>